<sequence>MEILLQVQMIIDGQEGTKSLLDRLTIECRKGKDEEQEYMEDGTRDLASEPSVWKEMEAYSLVGNAVCFPPRDASLTCKFMNPTASREGILSSRSCSRI</sequence>
<keyword evidence="2" id="KW-1185">Reference proteome</keyword>
<evidence type="ECO:0000313" key="1">
    <source>
        <dbReference type="EMBL" id="KAL3576103.1"/>
    </source>
</evidence>
<organism evidence="1 2">
    <name type="scientific">Populus alba</name>
    <name type="common">White poplar</name>
    <dbReference type="NCBI Taxonomy" id="43335"/>
    <lineage>
        <taxon>Eukaryota</taxon>
        <taxon>Viridiplantae</taxon>
        <taxon>Streptophyta</taxon>
        <taxon>Embryophyta</taxon>
        <taxon>Tracheophyta</taxon>
        <taxon>Spermatophyta</taxon>
        <taxon>Magnoliopsida</taxon>
        <taxon>eudicotyledons</taxon>
        <taxon>Gunneridae</taxon>
        <taxon>Pentapetalae</taxon>
        <taxon>rosids</taxon>
        <taxon>fabids</taxon>
        <taxon>Malpighiales</taxon>
        <taxon>Salicaceae</taxon>
        <taxon>Saliceae</taxon>
        <taxon>Populus</taxon>
    </lineage>
</organism>
<gene>
    <name evidence="1" type="ORF">D5086_021386</name>
</gene>
<comment type="caution">
    <text evidence="1">The sequence shown here is derived from an EMBL/GenBank/DDBJ whole genome shotgun (WGS) entry which is preliminary data.</text>
</comment>
<proteinExistence type="predicted"/>
<protein>
    <submittedName>
        <fullName evidence="1">Uncharacterized protein</fullName>
    </submittedName>
</protein>
<name>A0ACC4BC20_POPAL</name>
<evidence type="ECO:0000313" key="2">
    <source>
        <dbReference type="Proteomes" id="UP000309997"/>
    </source>
</evidence>
<dbReference type="EMBL" id="RCHU02000011">
    <property type="protein sequence ID" value="KAL3576103.1"/>
    <property type="molecule type" value="Genomic_DNA"/>
</dbReference>
<accession>A0ACC4BC20</accession>
<reference evidence="1 2" key="1">
    <citation type="journal article" date="2024" name="Plant Biotechnol. J.">
        <title>Genome and CRISPR/Cas9 system of a widespread forest tree (Populus alba) in the world.</title>
        <authorList>
            <person name="Liu Y.J."/>
            <person name="Jiang P.F."/>
            <person name="Han X.M."/>
            <person name="Li X.Y."/>
            <person name="Wang H.M."/>
            <person name="Wang Y.J."/>
            <person name="Wang X.X."/>
            <person name="Zeng Q.Y."/>
        </authorList>
    </citation>
    <scope>NUCLEOTIDE SEQUENCE [LARGE SCALE GENOMIC DNA]</scope>
    <source>
        <strain evidence="2">cv. PAL-ZL1</strain>
    </source>
</reference>
<dbReference type="Proteomes" id="UP000309997">
    <property type="component" value="Unassembled WGS sequence"/>
</dbReference>